<comment type="caution">
    <text evidence="1">The sequence shown here is derived from an EMBL/GenBank/DDBJ whole genome shotgun (WGS) entry which is preliminary data.</text>
</comment>
<accession>U7QX59</accession>
<evidence type="ECO:0000313" key="2">
    <source>
        <dbReference type="Proteomes" id="UP000017133"/>
    </source>
</evidence>
<keyword evidence="2" id="KW-1185">Reference proteome</keyword>
<dbReference type="Proteomes" id="UP000017133">
    <property type="component" value="Unassembled WGS sequence"/>
</dbReference>
<protein>
    <submittedName>
        <fullName evidence="1">Uncharacterized protein</fullName>
    </submittedName>
</protein>
<organism evidence="1 2">
    <name type="scientific">Photorhabdus temperata J3</name>
    <dbReference type="NCBI Taxonomy" id="1389415"/>
    <lineage>
        <taxon>Bacteria</taxon>
        <taxon>Pseudomonadati</taxon>
        <taxon>Pseudomonadota</taxon>
        <taxon>Gammaproteobacteria</taxon>
        <taxon>Enterobacterales</taxon>
        <taxon>Morganellaceae</taxon>
        <taxon>Photorhabdus</taxon>
    </lineage>
</organism>
<gene>
    <name evidence="1" type="ORF">O185_21035</name>
</gene>
<dbReference type="AlphaFoldDB" id="U7QX59"/>
<dbReference type="EMBL" id="AXDT01000225">
    <property type="protein sequence ID" value="ERT11131.1"/>
    <property type="molecule type" value="Genomic_DNA"/>
</dbReference>
<name>U7QX59_PHOTE</name>
<evidence type="ECO:0000313" key="1">
    <source>
        <dbReference type="EMBL" id="ERT11131.1"/>
    </source>
</evidence>
<sequence>MTEFRDRRNGHFYDVSVSNVITTNQKVHSCPYHLLKKMIAQSEPDIAFANVRRVPKIQTTVCRPARTITSAFTRGENENQHKE</sequence>
<proteinExistence type="predicted"/>
<reference evidence="1 2" key="1">
    <citation type="submission" date="2013-10" db="EMBL/GenBank/DDBJ databases">
        <title>Whole Genome Shotgun Sequence of Photorhabdus temperata J3.</title>
        <authorList>
            <person name="Park G.-S."/>
            <person name="Hong S.-J."/>
            <person name="Shin J.-H."/>
        </authorList>
    </citation>
    <scope>NUCLEOTIDE SEQUENCE [LARGE SCALE GENOMIC DNA]</scope>
    <source>
        <strain evidence="1 2">J3</strain>
    </source>
</reference>